<accession>A0ABN0C3D1</accession>
<organism evidence="1 2">
    <name type="scientific">Cutibacterium modestum HL044PA1</name>
    <dbReference type="NCBI Taxonomy" id="765109"/>
    <lineage>
        <taxon>Bacteria</taxon>
        <taxon>Bacillati</taxon>
        <taxon>Actinomycetota</taxon>
        <taxon>Actinomycetes</taxon>
        <taxon>Propionibacteriales</taxon>
        <taxon>Propionibacteriaceae</taxon>
        <taxon>Cutibacterium</taxon>
        <taxon>Cutibacterium modestum</taxon>
    </lineage>
</organism>
<protein>
    <submittedName>
        <fullName evidence="1">Uncharacterized protein</fullName>
    </submittedName>
</protein>
<dbReference type="Proteomes" id="UP000003179">
    <property type="component" value="Unassembled WGS sequence"/>
</dbReference>
<sequence>MSSIEISPTMQTGTNERLVINHVRARHLPSFCDPPEATITR</sequence>
<keyword evidence="2" id="KW-1185">Reference proteome</keyword>
<proteinExistence type="predicted"/>
<comment type="caution">
    <text evidence="1">The sequence shown here is derived from an EMBL/GenBank/DDBJ whole genome shotgun (WGS) entry which is preliminary data.</text>
</comment>
<name>A0ABN0C3D1_9ACTN</name>
<dbReference type="EMBL" id="ADZU01000034">
    <property type="protein sequence ID" value="EFS91713.1"/>
    <property type="molecule type" value="Genomic_DNA"/>
</dbReference>
<evidence type="ECO:0000313" key="2">
    <source>
        <dbReference type="Proteomes" id="UP000003179"/>
    </source>
</evidence>
<evidence type="ECO:0000313" key="1">
    <source>
        <dbReference type="EMBL" id="EFS91713.1"/>
    </source>
</evidence>
<reference evidence="1" key="1">
    <citation type="submission" date="2010-08" db="EMBL/GenBank/DDBJ databases">
        <authorList>
            <person name="Weinstock G."/>
            <person name="Sodergren E."/>
            <person name="Clifton S."/>
            <person name="Fulton L."/>
            <person name="Fulton B."/>
            <person name="Courtney L."/>
            <person name="Fronick C."/>
            <person name="Harrison M."/>
            <person name="Strong C."/>
            <person name="Farmer C."/>
            <person name="Delahaunty K."/>
            <person name="Markovic C."/>
            <person name="Hall O."/>
            <person name="Minx P."/>
            <person name="Tomlinson C."/>
            <person name="Mitreva M."/>
            <person name="Hou S."/>
            <person name="Chen J."/>
            <person name="Wollam A."/>
            <person name="Pepin K.H."/>
            <person name="Johnson M."/>
            <person name="Bhonagiri V."/>
            <person name="Zhang X."/>
            <person name="Suruliraj S."/>
            <person name="Warren W."/>
            <person name="Chinwalla A."/>
            <person name="Mardis E.R."/>
            <person name="Wilson R.K."/>
        </authorList>
    </citation>
    <scope>NUCLEOTIDE SEQUENCE [LARGE SCALE GENOMIC DNA]</scope>
    <source>
        <strain evidence="1">HL044PA1</strain>
    </source>
</reference>
<gene>
    <name evidence="1" type="ORF">HMPREF9607_02223</name>
</gene>